<dbReference type="Pfam" id="PF01458">
    <property type="entry name" value="SUFBD_core"/>
    <property type="match status" value="1"/>
</dbReference>
<sequence>MQLASQSPTQTRSERFCSENPSDFPEPSNRDLAWKYAPIPIVENFLSKDFYPYEYHISLAGSDAGNVKPAIDRPIFRWSTKENVALGRAGLPEDRASAFAWQRTQRVLLVDLEGTESIILDRRFERCTVAHTIIHVKAHADAKLFINNHGYDGLIENLEIILEDNAILQLISCQDWDEASVHLAYHFVYFGKNSRLKHCSATTGGRFVRLNPAFQLAEEGSEVESLGIYFAQNKQHFEHQVYVHHAAQDTKSEINYRGVLSGNGARTAWVGDVLIDTLARNSDSYEQNRNLMIGSGTRADSVPNLEIKNGNILGAGHASATMRFDDEHLFYLQSRGIDKNQALRMVVSGFVHGMLQKSDIGCGGDVLLCLFSKKLDALVSCIGD</sequence>
<dbReference type="KEGG" id="twh:TWT_336"/>
<name>Q83MX6_TROWT</name>
<dbReference type="Proteomes" id="UP000002200">
    <property type="component" value="Chromosome"/>
</dbReference>
<dbReference type="HOGENOM" id="CLU_026231_6_0_11"/>
<dbReference type="PANTHER" id="PTHR43575:SF1">
    <property type="entry name" value="PROTEIN ABCI7, CHLOROPLASTIC"/>
    <property type="match status" value="1"/>
</dbReference>
<dbReference type="InterPro" id="IPR055346">
    <property type="entry name" value="Fe-S_cluster_assembly_SufBD"/>
</dbReference>
<dbReference type="EMBL" id="AE014184">
    <property type="protein sequence ID" value="AAO44433.1"/>
    <property type="molecule type" value="Genomic_DNA"/>
</dbReference>
<proteinExistence type="predicted"/>
<dbReference type="STRING" id="203267.TWT_336"/>
<accession>Q83MX6</accession>
<evidence type="ECO:0000313" key="4">
    <source>
        <dbReference type="Proteomes" id="UP000002200"/>
    </source>
</evidence>
<feature type="domain" description="SUF system FeS cluster assembly SufBD core" evidence="2">
    <location>
        <begin position="126"/>
        <end position="350"/>
    </location>
</feature>
<dbReference type="eggNOG" id="COG0719">
    <property type="taxonomic scope" value="Bacteria"/>
</dbReference>
<gene>
    <name evidence="3" type="ordered locus">TWT_336</name>
</gene>
<dbReference type="RefSeq" id="WP_011102513.1">
    <property type="nucleotide sequence ID" value="NC_004572.3"/>
</dbReference>
<dbReference type="GO" id="GO:0016226">
    <property type="term" value="P:iron-sulfur cluster assembly"/>
    <property type="evidence" value="ECO:0007669"/>
    <property type="project" value="InterPro"/>
</dbReference>
<evidence type="ECO:0000313" key="3">
    <source>
        <dbReference type="EMBL" id="AAO44433.1"/>
    </source>
</evidence>
<dbReference type="InterPro" id="IPR000825">
    <property type="entry name" value="SUF_FeS_clus_asmbl_SufBD_core"/>
</dbReference>
<protein>
    <submittedName>
        <fullName evidence="3">Iron regulated ABC transporter membrane component</fullName>
    </submittedName>
</protein>
<feature type="compositionally biased region" description="Polar residues" evidence="1">
    <location>
        <begin position="1"/>
        <end position="11"/>
    </location>
</feature>
<organism evidence="3 4">
    <name type="scientific">Tropheryma whipplei (strain Twist)</name>
    <name type="common">Whipple's bacillus</name>
    <dbReference type="NCBI Taxonomy" id="203267"/>
    <lineage>
        <taxon>Bacteria</taxon>
        <taxon>Bacillati</taxon>
        <taxon>Actinomycetota</taxon>
        <taxon>Actinomycetes</taxon>
        <taxon>Micrococcales</taxon>
        <taxon>Tropherymataceae</taxon>
        <taxon>Tropheryma</taxon>
    </lineage>
</organism>
<dbReference type="InterPro" id="IPR037284">
    <property type="entry name" value="SUF_FeS_clus_asmbl_SufBD_sf"/>
</dbReference>
<dbReference type="SUPFAM" id="SSF101960">
    <property type="entry name" value="Stabilizer of iron transporter SufD"/>
    <property type="match status" value="1"/>
</dbReference>
<feature type="region of interest" description="Disordered" evidence="1">
    <location>
        <begin position="1"/>
        <end position="27"/>
    </location>
</feature>
<dbReference type="PANTHER" id="PTHR43575">
    <property type="entry name" value="PROTEIN ABCI7, CHLOROPLASTIC"/>
    <property type="match status" value="1"/>
</dbReference>
<evidence type="ECO:0000256" key="1">
    <source>
        <dbReference type="SAM" id="MobiDB-lite"/>
    </source>
</evidence>
<keyword evidence="4" id="KW-1185">Reference proteome</keyword>
<evidence type="ECO:0000259" key="2">
    <source>
        <dbReference type="Pfam" id="PF01458"/>
    </source>
</evidence>
<reference evidence="3 4" key="1">
    <citation type="journal article" date="2003" name="Genome Res.">
        <title>Tropheryma whipplei twist: a human pathogenic Actinobacteria with a reduced genome.</title>
        <authorList>
            <person name="Raoult D."/>
            <person name="Ogata H."/>
            <person name="Audic S."/>
            <person name="Robert C."/>
            <person name="Suhre K."/>
            <person name="Drancourt M."/>
            <person name="Claverie J.-M."/>
        </authorList>
    </citation>
    <scope>NUCLEOTIDE SEQUENCE [LARGE SCALE GENOMIC DNA]</scope>
    <source>
        <strain evidence="3 4">Twist</strain>
    </source>
</reference>
<dbReference type="AlphaFoldDB" id="Q83MX6"/>